<dbReference type="InterPro" id="IPR026664">
    <property type="entry name" value="Stereocilin-rel"/>
</dbReference>
<name>A0AA47P1F4_MERPO</name>
<organism evidence="5 6">
    <name type="scientific">Merluccius polli</name>
    <name type="common">Benguela hake</name>
    <name type="synonym">Merluccius cadenati</name>
    <dbReference type="NCBI Taxonomy" id="89951"/>
    <lineage>
        <taxon>Eukaryota</taxon>
        <taxon>Metazoa</taxon>
        <taxon>Chordata</taxon>
        <taxon>Craniata</taxon>
        <taxon>Vertebrata</taxon>
        <taxon>Euteleostomi</taxon>
        <taxon>Actinopterygii</taxon>
        <taxon>Neopterygii</taxon>
        <taxon>Teleostei</taxon>
        <taxon>Neoteleostei</taxon>
        <taxon>Acanthomorphata</taxon>
        <taxon>Zeiogadaria</taxon>
        <taxon>Gadariae</taxon>
        <taxon>Gadiformes</taxon>
        <taxon>Gadoidei</taxon>
        <taxon>Merlucciidae</taxon>
        <taxon>Merluccius</taxon>
    </lineage>
</organism>
<protein>
    <submittedName>
        <fullName evidence="5">Stereocilin</fullName>
    </submittedName>
</protein>
<comment type="caution">
    <text evidence="5">The sequence shown here is derived from an EMBL/GenBank/DDBJ whole genome shotgun (WGS) entry which is preliminary data.</text>
</comment>
<evidence type="ECO:0000313" key="6">
    <source>
        <dbReference type="Proteomes" id="UP001174136"/>
    </source>
</evidence>
<keyword evidence="1" id="KW-0732">Signal</keyword>
<dbReference type="Pfam" id="PF21058">
    <property type="entry name" value="Stereocilin"/>
    <property type="match status" value="1"/>
</dbReference>
<keyword evidence="2" id="KW-0325">Glycoprotein</keyword>
<feature type="compositionally biased region" description="Basic and acidic residues" evidence="3">
    <location>
        <begin position="47"/>
        <end position="58"/>
    </location>
</feature>
<dbReference type="GO" id="GO:0009986">
    <property type="term" value="C:cell surface"/>
    <property type="evidence" value="ECO:0007669"/>
    <property type="project" value="TreeGrafter"/>
</dbReference>
<keyword evidence="6" id="KW-1185">Reference proteome</keyword>
<dbReference type="Proteomes" id="UP001174136">
    <property type="component" value="Unassembled WGS sequence"/>
</dbReference>
<reference evidence="5" key="1">
    <citation type="journal article" date="2023" name="Front. Mar. Sci.">
        <title>A new Merluccius polli reference genome to investigate the effects of global change in West African waters.</title>
        <authorList>
            <person name="Mateo J.L."/>
            <person name="Blanco-Fernandez C."/>
            <person name="Garcia-Vazquez E."/>
            <person name="Machado-Schiaffino G."/>
        </authorList>
    </citation>
    <scope>NUCLEOTIDE SEQUENCE</scope>
    <source>
        <strain evidence="5">C29</strain>
        <tissue evidence="5">Fin</tissue>
    </source>
</reference>
<evidence type="ECO:0000256" key="1">
    <source>
        <dbReference type="ARBA" id="ARBA00022729"/>
    </source>
</evidence>
<dbReference type="PANTHER" id="PTHR23412">
    <property type="entry name" value="STEREOCILIN RELATED"/>
    <property type="match status" value="1"/>
</dbReference>
<gene>
    <name evidence="5" type="primary">STRC_1</name>
    <name evidence="5" type="ORF">N1851_016523</name>
</gene>
<proteinExistence type="predicted"/>
<sequence length="2004" mass="220472">MLFLSTGAVCDVKECSQIQPTQMDAAELQEEILRVIDQIQSLTRENEVVVDDRSEGGHSRSGSFHEGASSRSGGDASLLEGVNLNAYYSVLVNLYSVFMPLLSERFINNLPNTLVCLLSGTPQCGLEAELTRTVSLELAKPLLALISFMRSETCAPLAVGSDSFARSHWRVDEVRAAEITAFQERLISVLSQVPLSGDLMSTISGLMDMVVSYFSSVMATLIQVPMDYVRIGLQFGIKVPSLNESEQCQQGSLKQLIMWGLAHNVSWSFGPSILDIFLVPSLCSYPGPQCTSPDDLFSRSATPASPTVADDDQDLLFRCDRHNLAVFNETMCADIFAAPRGEASSSSLAVFCHALSQLSPAQLERVWGNTCHAIQALMSPVLTQAPHCGTEGYTPSPPVLPPPPPAPPRLARSSPNLRNLVCNYGNWSQGEMVDAGLVSFCAENDRDRFAEQVCDHPPLMMSLLSDSNNHWMWGFCGNWSSNPGMLVSIFCVYQGWMAQPDVLVPPAMVAFCWKADGNRMKEMICDNVGLFTLLFSDPENSALIPNCTHLTPHLPPEDNLDTLVAESCRYSEWHDVKLISPDIISLCIRLDNADFVAKVCANATFLSMLLQSEAYPWLAGYCADMPQEAPPSVPPRFSSIFEWCDYETWDSRHVDPSVVGLCWQHDQSNFTENVCCNSTLLDKLTEESDNKWLFSVCGDRDAAEMISQVCRYTEWTSPIIVDMTDLAVCAELDPFNFTTRVCSNGTILQNLLANLDNTWLLKHCANVSRPEGPGDGSGGGGGLLGFKPSEQCQYTSWGMAVPDASLMALCWDYDQANFASFVCHDVGLLATLALDVSSVWVSQLCLSYTNYSTNASGSGGESQPCVARELVKRFNWSCSADLARVCLPGAGVSASLQAVVRCWLENLGHRLQGLSALKQAASITVVMLVGLEESQLTSLRVTENIRLSVLKSIAFYLERETNFNNKRVLLQCFGKVLTSLMQTGRDVTSKGSFLIKEYFWIPLGSARAVLSAVDITMARQILQYYGRNRNTLQLADDYLSVMVSAFLRVHLLNDISLFPDLAPLLPWASLADIKALPPLQANANIRETINANLALMSMAQRQAFGQWFSQAMAPLDMTSATPSLIRDTGNLITYLPFQSFQHLSPAQLLDGLEVLQRNTLSPLQQNFIAQSIVGSYKNLSIQDFNMLGTLCCLAEPSDLLLYKDTEVFPVIQSLITTCAQQGQYLPSHMIVLFLNHTDLRSPASLPPSSLSELVPFLPWLGVDFLQELSPSQLLPDFPALTSVSFTPTQASVILDKMPPSYTSAPGGLQALGTLVVGLKVETVRTLAANTLLSSLPGMAQNKAELGPPQANAIATKLWGSPDVVNWLVKVSPLLSGTPLRSVLPHTALLLANSTHTTTRPWNTQQAKALFREVMNSQPNLNQEQLLNIGTVGPGVSCPVLRRLFIARPSTSSVKRILRFLREQPTLLHTSLKNCVIEELYNFEFFAELLVEMGAEIALALPVSTVKKFPAVMMDTLRTMILQDPQPFLMLPRIKQELLVDKLVQRLGMYTGEYTEEELHSLGVMATFVVDEVFVQLRRSVFLDNMPLLQGFCYSATKREQVAAMLQEPGVFGPVQTWTPGTIGQVGRFLFFLSMDTLEQISPSLLSLSHVERLFLDQSQWEASMVGLHCVRNSPPDERLDWFTKEQFVLQYLLGFLMITSVPYVQPGCETLHTLAPSLWPINSLTSMPDRDFSNCLELMGRDPFLLQYQRIQLLNKAKKVHGPVSSLPSTVIPQLGGLSVELSLKELASLRLSQISSISAMGTVSTWTSRQLPVLFSTVVNSTTLSPNQMDSSTLVAMGHLVCGATVTEIQTFNAVEFCKAVLWLGQLRLTCSEEQLAAMVTLLSDSLAFGPMSSWGQDVFIEIGAFAAGLPDMAMSSLVKEQIEGVTPLALSLIPPDKFAVFSSSQISMFSYEQAVGVTAEQRAALSDSKRRALTLVLTPWEDRPLDFRGTNMQDRPPDPPVF</sequence>
<evidence type="ECO:0000256" key="2">
    <source>
        <dbReference type="ARBA" id="ARBA00023180"/>
    </source>
</evidence>
<dbReference type="PANTHER" id="PTHR23412:SF19">
    <property type="entry name" value="STEREOCILIN 1"/>
    <property type="match status" value="1"/>
</dbReference>
<evidence type="ECO:0000313" key="5">
    <source>
        <dbReference type="EMBL" id="KAK0144905.1"/>
    </source>
</evidence>
<evidence type="ECO:0000259" key="4">
    <source>
        <dbReference type="Pfam" id="PF21058"/>
    </source>
</evidence>
<dbReference type="GO" id="GO:0007160">
    <property type="term" value="P:cell-matrix adhesion"/>
    <property type="evidence" value="ECO:0007669"/>
    <property type="project" value="TreeGrafter"/>
</dbReference>
<accession>A0AA47P1F4</accession>
<feature type="domain" description="Stereocilin LRR" evidence="4">
    <location>
        <begin position="940"/>
        <end position="1331"/>
    </location>
</feature>
<evidence type="ECO:0000256" key="3">
    <source>
        <dbReference type="SAM" id="MobiDB-lite"/>
    </source>
</evidence>
<feature type="region of interest" description="Disordered" evidence="3">
    <location>
        <begin position="47"/>
        <end position="74"/>
    </location>
</feature>
<dbReference type="InterPro" id="IPR048992">
    <property type="entry name" value="Stereocilin_LRR"/>
</dbReference>
<dbReference type="EMBL" id="JAOPHQ010002934">
    <property type="protein sequence ID" value="KAK0144905.1"/>
    <property type="molecule type" value="Genomic_DNA"/>
</dbReference>